<dbReference type="EMBL" id="CP006694">
    <property type="protein sequence ID" value="EKT85403.1"/>
    <property type="molecule type" value="Genomic_DNA"/>
</dbReference>
<dbReference type="Proteomes" id="UP000035800">
    <property type="component" value="Chromosome I"/>
</dbReference>
<sequence>MDFCSKEQFVFEFVPKPNDLYVTLCFLYVTFFFWDKFFIDPNMSF</sequence>
<keyword evidence="1" id="KW-0812">Transmembrane</keyword>
<dbReference type="KEGG" id="lst:LSS_17675"/>
<name>K8XV00_9LEPT</name>
<evidence type="ECO:0000313" key="3">
    <source>
        <dbReference type="Proteomes" id="UP000035800"/>
    </source>
</evidence>
<proteinExistence type="predicted"/>
<accession>K8XV00</accession>
<keyword evidence="1" id="KW-0472">Membrane</keyword>
<dbReference type="PATRIC" id="fig|758847.3.peg.3692"/>
<gene>
    <name evidence="2" type="ORF">LSS_17675</name>
</gene>
<organism evidence="2 3">
    <name type="scientific">Leptospira santarosai serovar Shermani str. LT 821</name>
    <dbReference type="NCBI Taxonomy" id="758847"/>
    <lineage>
        <taxon>Bacteria</taxon>
        <taxon>Pseudomonadati</taxon>
        <taxon>Spirochaetota</taxon>
        <taxon>Spirochaetia</taxon>
        <taxon>Leptospirales</taxon>
        <taxon>Leptospiraceae</taxon>
        <taxon>Leptospira</taxon>
    </lineage>
</organism>
<keyword evidence="1" id="KW-1133">Transmembrane helix</keyword>
<reference evidence="2 3" key="1">
    <citation type="journal article" date="2012" name="Gene">
        <title>Sequence of Leptospira santarosai serovar Shermani genome and prediction of virulence-associated genes.</title>
        <authorList>
            <person name="Chou L.F."/>
            <person name="Chen Y.T."/>
            <person name="Lu C.W."/>
            <person name="Ko Y.C."/>
            <person name="Tang C.Y."/>
            <person name="Pan M.J."/>
            <person name="Tian Y.C."/>
            <person name="Chiu C.H."/>
            <person name="Hung C.C."/>
            <person name="Yang C.W."/>
        </authorList>
    </citation>
    <scope>NUCLEOTIDE SEQUENCE [LARGE SCALE GENOMIC DNA]</scope>
    <source>
        <strain evidence="2">LT 821</strain>
    </source>
</reference>
<dbReference type="STRING" id="758847.LSS_17675"/>
<protein>
    <submittedName>
        <fullName evidence="2">Uncharacterized protein</fullName>
    </submittedName>
</protein>
<dbReference type="AlphaFoldDB" id="K8XV00"/>
<evidence type="ECO:0000313" key="2">
    <source>
        <dbReference type="EMBL" id="EKT85403.1"/>
    </source>
</evidence>
<feature type="transmembrane region" description="Helical" evidence="1">
    <location>
        <begin position="20"/>
        <end position="39"/>
    </location>
</feature>
<reference evidence="2 3" key="2">
    <citation type="journal article" date="2014" name="Emerg. Microbes Infect.">
        <title>Potential impact on kidney infection: a whole-genome analysis of Leptospira santarosai serovar Shermani.</title>
        <authorList>
            <person name="Chou L.F."/>
            <person name="Chen T.W."/>
            <person name="Ko Y.C."/>
            <person name="Pan M.J."/>
            <person name="Tian Y.C."/>
            <person name="Chiu C.H."/>
            <person name="Tang P."/>
            <person name="Hung C.C."/>
            <person name="Yang C.W."/>
        </authorList>
    </citation>
    <scope>NUCLEOTIDE SEQUENCE</scope>
    <source>
        <strain evidence="2 3">LT 821</strain>
    </source>
</reference>
<evidence type="ECO:0000256" key="1">
    <source>
        <dbReference type="SAM" id="Phobius"/>
    </source>
</evidence>